<feature type="compositionally biased region" description="Low complexity" evidence="9">
    <location>
        <begin position="130"/>
        <end position="143"/>
    </location>
</feature>
<accession>A0A8B8DI02</accession>
<dbReference type="SUPFAM" id="SSF48371">
    <property type="entry name" value="ARM repeat"/>
    <property type="match status" value="1"/>
</dbReference>
<reference evidence="16" key="1">
    <citation type="submission" date="2024-06" db="UniProtKB">
        <authorList>
            <consortium name="RefSeq"/>
        </authorList>
    </citation>
    <scope>NUCLEOTIDE SEQUENCE [LARGE SCALE GENOMIC DNA]</scope>
    <source>
        <tissue evidence="17">Whole sample</tissue>
    </source>
</reference>
<evidence type="ECO:0000256" key="6">
    <source>
        <dbReference type="ARBA" id="ARBA00023985"/>
    </source>
</evidence>
<evidence type="ECO:0000259" key="10">
    <source>
        <dbReference type="PROSITE" id="PS50004"/>
    </source>
</evidence>
<dbReference type="KEGG" id="cvn:111126338"/>
<dbReference type="InterPro" id="IPR036871">
    <property type="entry name" value="PX_dom_sf"/>
</dbReference>
<dbReference type="SMART" id="SM00142">
    <property type="entry name" value="PI3K_C2"/>
    <property type="match status" value="1"/>
</dbReference>
<evidence type="ECO:0000259" key="12">
    <source>
        <dbReference type="PROSITE" id="PS50290"/>
    </source>
</evidence>
<dbReference type="PROSITE" id="PS50195">
    <property type="entry name" value="PX"/>
    <property type="match status" value="1"/>
</dbReference>
<evidence type="ECO:0000256" key="7">
    <source>
        <dbReference type="ARBA" id="ARBA00029297"/>
    </source>
</evidence>
<feature type="compositionally biased region" description="Basic and acidic residues" evidence="9">
    <location>
        <begin position="400"/>
        <end position="417"/>
    </location>
</feature>
<dbReference type="Pfam" id="PF00794">
    <property type="entry name" value="PI3K_rbd"/>
    <property type="match status" value="1"/>
</dbReference>
<dbReference type="FunFam" id="3.30.1520.10:FF:000006">
    <property type="entry name" value="Phosphatidylinositol 4-phosphate 3-kinase C2 domain-containing subunit alpha"/>
    <property type="match status" value="1"/>
</dbReference>
<dbReference type="RefSeq" id="XP_022326592.1">
    <property type="nucleotide sequence ID" value="XM_022470884.1"/>
</dbReference>
<dbReference type="InterPro" id="IPR036940">
    <property type="entry name" value="PI3/4_kinase_cat_sf"/>
</dbReference>
<feature type="region of interest" description="Disordered" evidence="9">
    <location>
        <begin position="180"/>
        <end position="207"/>
    </location>
</feature>
<dbReference type="Gene3D" id="3.30.1010.10">
    <property type="entry name" value="Phosphatidylinositol 3-kinase Catalytic Subunit, Chain A, domain 4"/>
    <property type="match status" value="1"/>
</dbReference>
<keyword evidence="3" id="KW-0418">Kinase</keyword>
<comment type="similarity">
    <text evidence="8">Belongs to the PI3/PI4-kinase family.</text>
</comment>
<dbReference type="CDD" id="cd05166">
    <property type="entry name" value="PI3Kc_II"/>
    <property type="match status" value="1"/>
</dbReference>
<evidence type="ECO:0000256" key="9">
    <source>
        <dbReference type="SAM" id="MobiDB-lite"/>
    </source>
</evidence>
<dbReference type="GO" id="GO:0005886">
    <property type="term" value="C:plasma membrane"/>
    <property type="evidence" value="ECO:0007669"/>
    <property type="project" value="TreeGrafter"/>
</dbReference>
<name>A0A8B8DI02_CRAVI</name>
<evidence type="ECO:0000256" key="2">
    <source>
        <dbReference type="ARBA" id="ARBA00022741"/>
    </source>
</evidence>
<feature type="domain" description="PI3K/PI4K catalytic" evidence="12">
    <location>
        <begin position="1220"/>
        <end position="1505"/>
    </location>
</feature>
<dbReference type="CDD" id="cd00864">
    <property type="entry name" value="PI3Ka"/>
    <property type="match status" value="1"/>
</dbReference>
<feature type="region of interest" description="Disordered" evidence="9">
    <location>
        <begin position="1"/>
        <end position="54"/>
    </location>
</feature>
<dbReference type="SMART" id="SM00312">
    <property type="entry name" value="PX"/>
    <property type="match status" value="1"/>
</dbReference>
<dbReference type="SUPFAM" id="SSF54236">
    <property type="entry name" value="Ubiquitin-like"/>
    <property type="match status" value="1"/>
</dbReference>
<dbReference type="GO" id="GO:0005524">
    <property type="term" value="F:ATP binding"/>
    <property type="evidence" value="ECO:0007669"/>
    <property type="project" value="UniProtKB-KW"/>
</dbReference>
<dbReference type="InterPro" id="IPR016024">
    <property type="entry name" value="ARM-type_fold"/>
</dbReference>
<dbReference type="PROSITE" id="PS51545">
    <property type="entry name" value="PIK_HELICAL"/>
    <property type="match status" value="1"/>
</dbReference>
<dbReference type="CDD" id="cd04012">
    <property type="entry name" value="C2A_PI3K_class_II"/>
    <property type="match status" value="1"/>
</dbReference>
<dbReference type="SMART" id="SM00239">
    <property type="entry name" value="C2"/>
    <property type="match status" value="1"/>
</dbReference>
<dbReference type="RefSeq" id="XP_022326601.1">
    <property type="nucleotide sequence ID" value="XM_022470893.1"/>
</dbReference>
<feature type="region of interest" description="Disordered" evidence="9">
    <location>
        <begin position="116"/>
        <end position="164"/>
    </location>
</feature>
<feature type="domain" description="PX" evidence="11">
    <location>
        <begin position="1542"/>
        <end position="1658"/>
    </location>
</feature>
<evidence type="ECO:0000256" key="1">
    <source>
        <dbReference type="ARBA" id="ARBA00022679"/>
    </source>
</evidence>
<feature type="domain" description="PI3K-RBD" evidence="14">
    <location>
        <begin position="537"/>
        <end position="624"/>
    </location>
</feature>
<dbReference type="GO" id="GO:0005942">
    <property type="term" value="C:phosphatidylinositol 3-kinase complex"/>
    <property type="evidence" value="ECO:0007669"/>
    <property type="project" value="TreeGrafter"/>
</dbReference>
<evidence type="ECO:0000256" key="8">
    <source>
        <dbReference type="PROSITE-ProRule" id="PRU00880"/>
    </source>
</evidence>
<dbReference type="InterPro" id="IPR001683">
    <property type="entry name" value="PX_dom"/>
</dbReference>
<dbReference type="InterPro" id="IPR018936">
    <property type="entry name" value="PI3/4_kinase_CS"/>
</dbReference>
<dbReference type="PANTHER" id="PTHR10048:SF14">
    <property type="entry name" value="LD28067P"/>
    <property type="match status" value="1"/>
</dbReference>
<keyword evidence="16" id="KW-1185">Reference proteome</keyword>
<dbReference type="PROSITE" id="PS51546">
    <property type="entry name" value="PI3K_RBD"/>
    <property type="match status" value="1"/>
</dbReference>
<feature type="region of interest" description="Disordered" evidence="9">
    <location>
        <begin position="392"/>
        <end position="489"/>
    </location>
</feature>
<evidence type="ECO:0000259" key="14">
    <source>
        <dbReference type="PROSITE" id="PS51546"/>
    </source>
</evidence>
<dbReference type="InterPro" id="IPR000008">
    <property type="entry name" value="C2_dom"/>
</dbReference>
<dbReference type="CDD" id="cd08381">
    <property type="entry name" value="C2B_PI3K_class_II"/>
    <property type="match status" value="1"/>
</dbReference>
<organism evidence="16 18">
    <name type="scientific">Crassostrea virginica</name>
    <name type="common">Eastern oyster</name>
    <dbReference type="NCBI Taxonomy" id="6565"/>
    <lineage>
        <taxon>Eukaryota</taxon>
        <taxon>Metazoa</taxon>
        <taxon>Spiralia</taxon>
        <taxon>Lophotrochozoa</taxon>
        <taxon>Mollusca</taxon>
        <taxon>Bivalvia</taxon>
        <taxon>Autobranchia</taxon>
        <taxon>Pteriomorphia</taxon>
        <taxon>Ostreida</taxon>
        <taxon>Ostreoidea</taxon>
        <taxon>Ostreidae</taxon>
        <taxon>Crassostrea</taxon>
    </lineage>
</organism>
<dbReference type="GO" id="GO:0043491">
    <property type="term" value="P:phosphatidylinositol 3-kinase/protein kinase B signal transduction"/>
    <property type="evidence" value="ECO:0007669"/>
    <property type="project" value="TreeGrafter"/>
</dbReference>
<feature type="domain" description="C2" evidence="10">
    <location>
        <begin position="1679"/>
        <end position="1801"/>
    </location>
</feature>
<dbReference type="FunFam" id="1.10.1070.11:FF:000001">
    <property type="entry name" value="Phosphatidylinositol 4,5-bisphosphate 3-kinase catalytic subunit"/>
    <property type="match status" value="1"/>
</dbReference>
<dbReference type="InterPro" id="IPR042236">
    <property type="entry name" value="PI3K_accessory_sf"/>
</dbReference>
<dbReference type="InterPro" id="IPR011009">
    <property type="entry name" value="Kinase-like_dom_sf"/>
</dbReference>
<comment type="catalytic activity">
    <reaction evidence="7">
        <text>a 1,2-diacyl-sn-glycero-3-phospho-(1D-myo-inositol 4-phosphate) + ATP = a 1,2-diacyl-sn-glycero-3-phospho-(1D-myo-inositol-3,4-bisphosphate) + ADP + H(+)</text>
        <dbReference type="Rhea" id="RHEA:18373"/>
        <dbReference type="ChEBI" id="CHEBI:15378"/>
        <dbReference type="ChEBI" id="CHEBI:30616"/>
        <dbReference type="ChEBI" id="CHEBI:57658"/>
        <dbReference type="ChEBI" id="CHEBI:58178"/>
        <dbReference type="ChEBI" id="CHEBI:456216"/>
        <dbReference type="EC" id="2.7.1.154"/>
    </reaction>
    <physiologicalReaction direction="left-to-right" evidence="7">
        <dbReference type="Rhea" id="RHEA:18374"/>
    </physiologicalReaction>
</comment>
<dbReference type="PROSITE" id="PS50290">
    <property type="entry name" value="PI3_4_KINASE_3"/>
    <property type="match status" value="1"/>
</dbReference>
<keyword evidence="1" id="KW-0808">Transferase</keyword>
<evidence type="ECO:0000256" key="4">
    <source>
        <dbReference type="ARBA" id="ARBA00022840"/>
    </source>
</evidence>
<dbReference type="InterPro" id="IPR035892">
    <property type="entry name" value="C2_domain_sf"/>
</dbReference>
<dbReference type="GO" id="GO:0005737">
    <property type="term" value="C:cytoplasm"/>
    <property type="evidence" value="ECO:0007669"/>
    <property type="project" value="TreeGrafter"/>
</dbReference>
<dbReference type="GeneID" id="111126338"/>
<dbReference type="SMART" id="SM00145">
    <property type="entry name" value="PI3Ka"/>
    <property type="match status" value="1"/>
</dbReference>
<dbReference type="GO" id="GO:0048015">
    <property type="term" value="P:phosphatidylinositol-mediated signaling"/>
    <property type="evidence" value="ECO:0007669"/>
    <property type="project" value="TreeGrafter"/>
</dbReference>
<keyword evidence="4" id="KW-0067">ATP-binding</keyword>
<dbReference type="Pfam" id="PF00787">
    <property type="entry name" value="PX"/>
    <property type="match status" value="1"/>
</dbReference>
<dbReference type="SMART" id="SM00146">
    <property type="entry name" value="PI3Kc"/>
    <property type="match status" value="1"/>
</dbReference>
<proteinExistence type="inferred from homology"/>
<gene>
    <name evidence="17 18" type="primary">LOC111126338</name>
</gene>
<feature type="compositionally biased region" description="Basic and acidic residues" evidence="9">
    <location>
        <begin position="459"/>
        <end position="471"/>
    </location>
</feature>
<evidence type="ECO:0000259" key="13">
    <source>
        <dbReference type="PROSITE" id="PS51545"/>
    </source>
</evidence>
<dbReference type="Gene3D" id="2.60.40.150">
    <property type="entry name" value="C2 domain"/>
    <property type="match status" value="2"/>
</dbReference>
<dbReference type="PROSITE" id="PS00916">
    <property type="entry name" value="PI3_4_KINASE_2"/>
    <property type="match status" value="1"/>
</dbReference>
<evidence type="ECO:0000259" key="15">
    <source>
        <dbReference type="PROSITE" id="PS51547"/>
    </source>
</evidence>
<dbReference type="SUPFAM" id="SSF56112">
    <property type="entry name" value="Protein kinase-like (PK-like)"/>
    <property type="match status" value="1"/>
</dbReference>
<dbReference type="GO" id="GO:0035005">
    <property type="term" value="F:1-phosphatidylinositol-4-phosphate 3-kinase activity"/>
    <property type="evidence" value="ECO:0007669"/>
    <property type="project" value="UniProtKB-EC"/>
</dbReference>
<sequence>MQYNPPHGPYSTGAYPPQMWQGAPRGIPPPHQPNTQRSLHRGQVSSLSPPQLGWNVPVTDQAFSPWGQRNVSPCFNQANPFQDNFVPAAITTSASPSPASYDRLSATNSLWPAALSQANSSVRETEPRPSSTSKGSASADSASLITLSPVNTLQPNKDSKKQHSTYSMDLEGLDFTAVAATPSSSTNDSKPVNSSTEELSSADKPKYPDYSHVFNEIRNKGNVNNMPQLKPSYPQAHTGAFGFNYGWNMSYLSGNQQSVTTTSKQSNYQSTFRSNWTYQSPRPAYNVWGYDQRFIMPTFTTTGQGASLTQVASSSDFDSLRKPKETLVLDEESEEVFSGDLTAQEEEKQPRSRTSSDLMDFEGPEEKEYMSLDSFDPLYSRTRRESILFRRNSVSEEEERTERTANSHDFSDLERPKSGFYPSIKSETKDSGTGVAERVSTDSESMSSADALELFLRSSHVEEETKPDIPERPPPPKRRASGSEGPYERLHKRVFVDEESETFSQMVSKLKSKFKSTDMVVNRGYVVSAFCEKQQPPLSIKIIIHSDYTAEPVIFTCDVHCNVEHVISNILYNHLHSDGYSAEDFILKIYDKSEYLLNDHPLSEYEYVHNCLKLDKEIKFILQRKQDIPLPFLRTIDDDEQFLVFPKDYLSEKGGSVSQAQLETLMSTFYKELESLMDHILKNNTSQVQTRGLSQSVKAVCTILANIQTIEVNRSLKRAEDIVQQMLQNQKQQGQSSAFQGTQEAISLATHSSLVQEIQEVLEQLMKAINQLVKMYCSAFHTDFMLGSPVKKNYREKFVTKVEDDFILHVATAHRIPMEWIQRFDEYRVVCSLHHGSQQIGEDVVSHTTGSQKDLCDWLNWDQWLSFKDVCVNKLPRETRLCMTLCGMKGVQTTQNAETAKMVMALGGVTMQLYNQKGYLVQGSQLVPLKMNMPADPFSPYCSVLGTDTVLLQVNLPDFGEDVVFPDVLPAAVNQRRGFDQLLPEIQDIVQGVLEKDCISSCQADELELLWRYRHYLYEHPQLLPWILQGTTQWDYFQLAEISGLLRDWPALEPMQALELLLPQFPDSRVREFAVSCLRNINSDELVDFLPQLIQALKYESYHASPLAWLLLEEASKSVRFAHQFFWLLKGTAAQDTTYKRRYELMFVALINVAGDPLYQEFRKQEVLVKILTTTGEKVQEARDKDNTLKRESQHLQEFFVERGSCLLPYDPGLCITGVDLKSCSYFTSNAVPLKLVFKNPNIRADPIYVMFKVGDDLRQDMLTMQMIKIMDRLWLKAGLDLKIITFACLATGPKKGLVELITESETLRKIQVQAGVTGSFKDRPIKEWLQGHNPTELEYQKAVDNFTRSCAGYCVATYVLGVCDRHNDNIMLKQSGHMFHIDFNKFLGDAQMFGNIKRDRVPFVLTSDMLFVINNGEKQSERFQLFVDLCCQAFNILRKNANLFLNLFALSVHNTLVDLSRSGIPGVSEGAARYIQRALLPGHTQAQASAMFTRMIEDSLRSMFTQFNFFIHNLGQMKFSSHQEGALLSFVPKTYSLNTDGRISCVTVHGYQKRYQPDKHYIFILKVERENQKVPMFVFRHFSEFQEFRNKVVELFPLTPWPPPPSKFQMGRSHIKTVAETRKQEMERFLQELWKKAPEVCESDIVYTFFHPLLRDEQEAQKAKLNVTKLKENQVELVRPPSQFGMVKLSIHHRRDVLHIMIMHAKDLPTTSELPSPYVKTYLLPDPDKQSKRKTKIIKHSTHPTYNEVINYKMSLEEMRQKVLQVSVWDHDVLKENNLLGAVYIKLRDVDVTKEIAKWYNLEKIQITSSSMA</sequence>
<evidence type="ECO:0000256" key="3">
    <source>
        <dbReference type="ARBA" id="ARBA00022777"/>
    </source>
</evidence>
<dbReference type="InterPro" id="IPR015433">
    <property type="entry name" value="PI3/4_kinase"/>
</dbReference>
<dbReference type="Gene3D" id="1.25.40.70">
    <property type="entry name" value="Phosphatidylinositol 3-kinase, accessory domain (PIK)"/>
    <property type="match status" value="1"/>
</dbReference>
<dbReference type="Pfam" id="PF00454">
    <property type="entry name" value="PI3_PI4_kinase"/>
    <property type="match status" value="1"/>
</dbReference>
<dbReference type="PROSITE" id="PS50004">
    <property type="entry name" value="C2"/>
    <property type="match status" value="1"/>
</dbReference>
<dbReference type="Pfam" id="PF00168">
    <property type="entry name" value="C2"/>
    <property type="match status" value="1"/>
</dbReference>
<keyword evidence="2" id="KW-0547">Nucleotide-binding</keyword>
<dbReference type="InterPro" id="IPR001263">
    <property type="entry name" value="PI3K_accessory_dom"/>
</dbReference>
<dbReference type="Pfam" id="PF00613">
    <property type="entry name" value="PI3Ka"/>
    <property type="match status" value="1"/>
</dbReference>
<feature type="domain" description="C2 PI3K-type" evidence="15">
    <location>
        <begin position="802"/>
        <end position="966"/>
    </location>
</feature>
<evidence type="ECO:0000313" key="16">
    <source>
        <dbReference type="Proteomes" id="UP000694844"/>
    </source>
</evidence>
<dbReference type="OrthoDB" id="67688at2759"/>
<dbReference type="Gene3D" id="3.30.1520.10">
    <property type="entry name" value="Phox-like domain"/>
    <property type="match status" value="1"/>
</dbReference>
<dbReference type="InterPro" id="IPR029071">
    <property type="entry name" value="Ubiquitin-like_domsf"/>
</dbReference>
<dbReference type="PROSITE" id="PS51547">
    <property type="entry name" value="C2_PI3K"/>
    <property type="match status" value="1"/>
</dbReference>
<dbReference type="SUPFAM" id="SSF49562">
    <property type="entry name" value="C2 domain (Calcium/lipid-binding domain, CaLB)"/>
    <property type="match status" value="2"/>
</dbReference>
<dbReference type="GO" id="GO:0016477">
    <property type="term" value="P:cell migration"/>
    <property type="evidence" value="ECO:0007669"/>
    <property type="project" value="TreeGrafter"/>
</dbReference>
<dbReference type="PROSITE" id="PS00915">
    <property type="entry name" value="PI3_4_KINASE_1"/>
    <property type="match status" value="1"/>
</dbReference>
<comment type="catalytic activity">
    <reaction evidence="6">
        <text>a 1,2-diacyl-sn-glycero-3-phospho-(1D-myo-inositol) + ATP = a 1,2-diacyl-sn-glycero-3-phospho-(1D-myo-inositol-3-phosphate) + ADP + H(+)</text>
        <dbReference type="Rhea" id="RHEA:12709"/>
        <dbReference type="ChEBI" id="CHEBI:15378"/>
        <dbReference type="ChEBI" id="CHEBI:30616"/>
        <dbReference type="ChEBI" id="CHEBI:57880"/>
        <dbReference type="ChEBI" id="CHEBI:58088"/>
        <dbReference type="ChEBI" id="CHEBI:456216"/>
        <dbReference type="EC" id="2.7.1.137"/>
    </reaction>
    <physiologicalReaction direction="left-to-right" evidence="6">
        <dbReference type="Rhea" id="RHEA:12710"/>
    </physiologicalReaction>
</comment>
<keyword evidence="5" id="KW-0443">Lipid metabolism</keyword>
<evidence type="ECO:0000313" key="18">
    <source>
        <dbReference type="RefSeq" id="XP_022326601.1"/>
    </source>
</evidence>
<dbReference type="SMART" id="SM00144">
    <property type="entry name" value="PI3K_rbd"/>
    <property type="match status" value="1"/>
</dbReference>
<evidence type="ECO:0000259" key="11">
    <source>
        <dbReference type="PROSITE" id="PS50195"/>
    </source>
</evidence>
<dbReference type="PANTHER" id="PTHR10048">
    <property type="entry name" value="PHOSPHATIDYLINOSITOL KINASE"/>
    <property type="match status" value="1"/>
</dbReference>
<dbReference type="InterPro" id="IPR000403">
    <property type="entry name" value="PI3/4_kinase_cat_dom"/>
</dbReference>
<dbReference type="Gene3D" id="3.10.20.90">
    <property type="entry name" value="Phosphatidylinositol 3-kinase Catalytic Subunit, Chain A, domain 1"/>
    <property type="match status" value="1"/>
</dbReference>
<evidence type="ECO:0000256" key="5">
    <source>
        <dbReference type="ARBA" id="ARBA00023098"/>
    </source>
</evidence>
<dbReference type="Gene3D" id="1.10.1070.11">
    <property type="entry name" value="Phosphatidylinositol 3-/4-kinase, catalytic domain"/>
    <property type="match status" value="1"/>
</dbReference>
<dbReference type="GO" id="GO:0035091">
    <property type="term" value="F:phosphatidylinositol binding"/>
    <property type="evidence" value="ECO:0007669"/>
    <property type="project" value="InterPro"/>
</dbReference>
<feature type="region of interest" description="Disordered" evidence="9">
    <location>
        <begin position="331"/>
        <end position="373"/>
    </location>
</feature>
<dbReference type="GO" id="GO:0016303">
    <property type="term" value="F:1-phosphatidylinositol-3-kinase activity"/>
    <property type="evidence" value="ECO:0007669"/>
    <property type="project" value="UniProtKB-EC"/>
</dbReference>
<dbReference type="Pfam" id="PF00792">
    <property type="entry name" value="PI3K_C2"/>
    <property type="match status" value="1"/>
</dbReference>
<evidence type="ECO:0000313" key="17">
    <source>
        <dbReference type="RefSeq" id="XP_022326592.1"/>
    </source>
</evidence>
<dbReference type="Proteomes" id="UP000694844">
    <property type="component" value="Chromosome 1"/>
</dbReference>
<reference evidence="18" key="2">
    <citation type="submission" date="2025-04" db="UniProtKB">
        <authorList>
            <consortium name="RefSeq"/>
        </authorList>
    </citation>
    <scope>IDENTIFICATION</scope>
    <source>
        <tissue evidence="18">Whole sample</tissue>
    </source>
</reference>
<dbReference type="InterPro" id="IPR000341">
    <property type="entry name" value="PI3K_Ras-bd_dom"/>
</dbReference>
<dbReference type="InterPro" id="IPR002420">
    <property type="entry name" value="PI3K-type_C2_dom"/>
</dbReference>
<feature type="compositionally biased region" description="Polar residues" evidence="9">
    <location>
        <begin position="144"/>
        <end position="156"/>
    </location>
</feature>
<dbReference type="FunFam" id="3.30.1010.10:FF:000001">
    <property type="entry name" value="Phosphatidylinositol 4-phosphate 3-kinase C2 domain-containing subunit beta"/>
    <property type="match status" value="1"/>
</dbReference>
<protein>
    <submittedName>
        <fullName evidence="17 18">Phosphatidylinositol 4-phosphate 3-kinase C2 domain-containing subunit alpha-like isoform X1</fullName>
    </submittedName>
</protein>
<feature type="domain" description="PIK helical" evidence="13">
    <location>
        <begin position="976"/>
        <end position="1153"/>
    </location>
</feature>
<dbReference type="SUPFAM" id="SSF64268">
    <property type="entry name" value="PX domain"/>
    <property type="match status" value="1"/>
</dbReference>
<feature type="compositionally biased region" description="Polar residues" evidence="9">
    <location>
        <begin position="33"/>
        <end position="49"/>
    </location>
</feature>
<feature type="compositionally biased region" description="Polar residues" evidence="9">
    <location>
        <begin position="181"/>
        <end position="199"/>
    </location>
</feature>